<dbReference type="InterPro" id="IPR036412">
    <property type="entry name" value="HAD-like_sf"/>
</dbReference>
<name>A0ABD1RHL5_9LAMI</name>
<reference evidence="4" key="1">
    <citation type="submission" date="2024-07" db="EMBL/GenBank/DDBJ databases">
        <title>Two chromosome-level genome assemblies of Korean endemic species Abeliophyllum distichum and Forsythia ovata (Oleaceae).</title>
        <authorList>
            <person name="Jang H."/>
        </authorList>
    </citation>
    <scope>NUCLEOTIDE SEQUENCE [LARGE SCALE GENOMIC DNA]</scope>
</reference>
<proteinExistence type="inferred from homology"/>
<evidence type="ECO:0000313" key="4">
    <source>
        <dbReference type="Proteomes" id="UP001604336"/>
    </source>
</evidence>
<comment type="subcellular location">
    <subcellularLocation>
        <location evidence="1">Mitochondrion inner membrane</location>
        <topology evidence="1">Single-pass membrane protein</topology>
    </subcellularLocation>
</comment>
<dbReference type="PANTHER" id="PTHR12210">
    <property type="entry name" value="DULLARD PROTEIN PHOSPHATASE"/>
    <property type="match status" value="1"/>
</dbReference>
<evidence type="ECO:0000313" key="3">
    <source>
        <dbReference type="EMBL" id="KAL2487253.1"/>
    </source>
</evidence>
<dbReference type="SMART" id="SM00577">
    <property type="entry name" value="CPDc"/>
    <property type="match status" value="1"/>
</dbReference>
<dbReference type="InterPro" id="IPR023214">
    <property type="entry name" value="HAD_sf"/>
</dbReference>
<dbReference type="Gene3D" id="3.40.50.1000">
    <property type="entry name" value="HAD superfamily/HAD-like"/>
    <property type="match status" value="1"/>
</dbReference>
<keyword evidence="1" id="KW-0496">Mitochondrion</keyword>
<gene>
    <name evidence="3" type="ORF">Adt_32009</name>
</gene>
<keyword evidence="1" id="KW-0811">Translocation</keyword>
<dbReference type="Proteomes" id="UP001604336">
    <property type="component" value="Unassembled WGS sequence"/>
</dbReference>
<dbReference type="SUPFAM" id="SSF56784">
    <property type="entry name" value="HAD-like"/>
    <property type="match status" value="1"/>
</dbReference>
<organism evidence="3 4">
    <name type="scientific">Abeliophyllum distichum</name>
    <dbReference type="NCBI Taxonomy" id="126358"/>
    <lineage>
        <taxon>Eukaryota</taxon>
        <taxon>Viridiplantae</taxon>
        <taxon>Streptophyta</taxon>
        <taxon>Embryophyta</taxon>
        <taxon>Tracheophyta</taxon>
        <taxon>Spermatophyta</taxon>
        <taxon>Magnoliopsida</taxon>
        <taxon>eudicotyledons</taxon>
        <taxon>Gunneridae</taxon>
        <taxon>Pentapetalae</taxon>
        <taxon>asterids</taxon>
        <taxon>lamiids</taxon>
        <taxon>Lamiales</taxon>
        <taxon>Oleaceae</taxon>
        <taxon>Forsythieae</taxon>
        <taxon>Abeliophyllum</taxon>
    </lineage>
</organism>
<comment type="function">
    <text evidence="1">Essential component of the TIM23 complex, a complex that mediates the translocation of transit peptide-containing proteins across the mitochondrial inner membrane.</text>
</comment>
<evidence type="ECO:0000259" key="2">
    <source>
        <dbReference type="PROSITE" id="PS50969"/>
    </source>
</evidence>
<comment type="caution">
    <text evidence="3">The sequence shown here is derived from an EMBL/GenBank/DDBJ whole genome shotgun (WGS) entry which is preliminary data.</text>
</comment>
<keyword evidence="1" id="KW-0813">Transport</keyword>
<dbReference type="Pfam" id="PF03031">
    <property type="entry name" value="NIF"/>
    <property type="match status" value="1"/>
</dbReference>
<sequence>MADEPSNLKLKNVVSDDSKESAKDIGNDSDLPLEKLNLGPKRKLLVLCLGGLLVNRVHIKHWTRVQGLDPDVRNGNFVVFKRPFCTEFMKFCFERFEVGIWSASTERNTDAILDCVTGAEMKNKLAFVWGQEECIDSGIQCLKKRLKPLFLKDLRQLWNKKYLDLPWRRGQYSWSNTLLICVDPPTSLLNPPNTAIFPQPYKRHDSKDTFLGPNGELQGYLDGLADVDNVPSYVKEHPFGQPAITPSHLDWNYYAKIVREFGKEEEYKSTSK</sequence>
<evidence type="ECO:0000256" key="1">
    <source>
        <dbReference type="RuleBase" id="RU365079"/>
    </source>
</evidence>
<keyword evidence="1" id="KW-0653">Protein transport</keyword>
<dbReference type="GO" id="GO:0015031">
    <property type="term" value="P:protein transport"/>
    <property type="evidence" value="ECO:0007669"/>
    <property type="project" value="UniProtKB-KW"/>
</dbReference>
<keyword evidence="1" id="KW-0809">Transit peptide</keyword>
<keyword evidence="4" id="KW-1185">Reference proteome</keyword>
<comment type="similarity">
    <text evidence="1">Belongs to the TIM50 family.</text>
</comment>
<dbReference type="PROSITE" id="PS50969">
    <property type="entry name" value="FCP1"/>
    <property type="match status" value="1"/>
</dbReference>
<feature type="domain" description="FCP1 homology" evidence="2">
    <location>
        <begin position="38"/>
        <end position="224"/>
    </location>
</feature>
<dbReference type="InterPro" id="IPR050365">
    <property type="entry name" value="TIM50"/>
</dbReference>
<dbReference type="AlphaFoldDB" id="A0ABD1RHL5"/>
<dbReference type="GO" id="GO:0005744">
    <property type="term" value="C:TIM23 mitochondrial import inner membrane translocase complex"/>
    <property type="evidence" value="ECO:0007669"/>
    <property type="project" value="UniProtKB-UniRule"/>
</dbReference>
<comment type="subunit">
    <text evidence="1">Component of the TIM23 complex.</text>
</comment>
<dbReference type="InterPro" id="IPR004274">
    <property type="entry name" value="FCP1_dom"/>
</dbReference>
<dbReference type="EMBL" id="JBFOLK010000009">
    <property type="protein sequence ID" value="KAL2487253.1"/>
    <property type="molecule type" value="Genomic_DNA"/>
</dbReference>
<protein>
    <recommendedName>
        <fullName evidence="1">Mitochondrial import inner membrane translocase subunit TIM50</fullName>
    </recommendedName>
</protein>
<accession>A0ABD1RHL5</accession>